<evidence type="ECO:0000256" key="2">
    <source>
        <dbReference type="ARBA" id="ARBA00014415"/>
    </source>
</evidence>
<evidence type="ECO:0000256" key="9">
    <source>
        <dbReference type="RuleBase" id="RU003322"/>
    </source>
</evidence>
<dbReference type="InterPro" id="IPR013126">
    <property type="entry name" value="Hsp_70_fam"/>
</dbReference>
<dbReference type="InterPro" id="IPR012725">
    <property type="entry name" value="Chaperone_DnaK"/>
</dbReference>
<feature type="compositionally biased region" description="Acidic residues" evidence="11">
    <location>
        <begin position="627"/>
        <end position="637"/>
    </location>
</feature>
<dbReference type="PROSITE" id="PS01036">
    <property type="entry name" value="HSP70_3"/>
    <property type="match status" value="1"/>
</dbReference>
<dbReference type="Gene3D" id="1.20.1270.10">
    <property type="match status" value="1"/>
</dbReference>
<dbReference type="SUPFAM" id="SSF53067">
    <property type="entry name" value="Actin-like ATPase domain"/>
    <property type="match status" value="2"/>
</dbReference>
<dbReference type="SUPFAM" id="SSF100920">
    <property type="entry name" value="Heat shock protein 70kD (HSP70), peptide-binding domain"/>
    <property type="match status" value="1"/>
</dbReference>
<dbReference type="NCBIfam" id="NF003520">
    <property type="entry name" value="PRK05183.1"/>
    <property type="match status" value="1"/>
</dbReference>
<dbReference type="FunFam" id="3.90.640.10:FF:000003">
    <property type="entry name" value="Molecular chaperone DnaK"/>
    <property type="match status" value="1"/>
</dbReference>
<evidence type="ECO:0000256" key="4">
    <source>
        <dbReference type="ARBA" id="ARBA00022741"/>
    </source>
</evidence>
<keyword evidence="7 8" id="KW-0143">Chaperone</keyword>
<accession>A0A1J0VG65</accession>
<evidence type="ECO:0000256" key="7">
    <source>
        <dbReference type="ARBA" id="ARBA00023186"/>
    </source>
</evidence>
<dbReference type="OrthoDB" id="9766019at2"/>
<evidence type="ECO:0000256" key="6">
    <source>
        <dbReference type="ARBA" id="ARBA00023016"/>
    </source>
</evidence>
<dbReference type="Gene3D" id="3.90.640.10">
    <property type="entry name" value="Actin, Chain A, domain 4"/>
    <property type="match status" value="1"/>
</dbReference>
<dbReference type="PRINTS" id="PR00301">
    <property type="entry name" value="HEATSHOCK70"/>
</dbReference>
<dbReference type="RefSeq" id="WP_071943622.1">
    <property type="nucleotide sequence ID" value="NZ_CP018139.1"/>
</dbReference>
<dbReference type="InterPro" id="IPR043129">
    <property type="entry name" value="ATPase_NBD"/>
</dbReference>
<evidence type="ECO:0000256" key="5">
    <source>
        <dbReference type="ARBA" id="ARBA00022840"/>
    </source>
</evidence>
<dbReference type="Proteomes" id="UP000181985">
    <property type="component" value="Chromosome"/>
</dbReference>
<dbReference type="Pfam" id="PF00012">
    <property type="entry name" value="HSP70"/>
    <property type="match status" value="1"/>
</dbReference>
<keyword evidence="10" id="KW-0175">Coiled coil</keyword>
<reference evidence="13" key="1">
    <citation type="submission" date="2016-11" db="EMBL/GenBank/DDBJ databases">
        <title>Halolamina sediminis sp. nov., an extremely halophilic archaeon isolated from solar salt.</title>
        <authorList>
            <person name="Koh H.-W."/>
            <person name="Rani S."/>
            <person name="Park S.-J."/>
        </authorList>
    </citation>
    <scope>NUCLEOTIDE SEQUENCE [LARGE SCALE GENOMIC DNA]</scope>
    <source>
        <strain evidence="13">Hb3</strain>
    </source>
</reference>
<keyword evidence="3 8" id="KW-0597">Phosphoprotein</keyword>
<dbReference type="SUPFAM" id="SSF100934">
    <property type="entry name" value="Heat shock protein 70kD (HSP70), C-terminal subdomain"/>
    <property type="match status" value="1"/>
</dbReference>
<keyword evidence="6 8" id="KW-0346">Stress response</keyword>
<feature type="region of interest" description="Disordered" evidence="11">
    <location>
        <begin position="606"/>
        <end position="643"/>
    </location>
</feature>
<dbReference type="FunFam" id="3.30.420.40:FF:000004">
    <property type="entry name" value="Molecular chaperone DnaK"/>
    <property type="match status" value="1"/>
</dbReference>
<evidence type="ECO:0000256" key="8">
    <source>
        <dbReference type="HAMAP-Rule" id="MF_00332"/>
    </source>
</evidence>
<dbReference type="GO" id="GO:0140662">
    <property type="term" value="F:ATP-dependent protein folding chaperone"/>
    <property type="evidence" value="ECO:0007669"/>
    <property type="project" value="InterPro"/>
</dbReference>
<dbReference type="NCBIfam" id="NF001413">
    <property type="entry name" value="PRK00290.1"/>
    <property type="match status" value="1"/>
</dbReference>
<evidence type="ECO:0000256" key="10">
    <source>
        <dbReference type="SAM" id="Coils"/>
    </source>
</evidence>
<dbReference type="Gene3D" id="2.60.34.10">
    <property type="entry name" value="Substrate Binding Domain Of DNAk, Chain A, domain 1"/>
    <property type="match status" value="1"/>
</dbReference>
<dbReference type="PROSITE" id="PS00329">
    <property type="entry name" value="HSP70_2"/>
    <property type="match status" value="1"/>
</dbReference>
<keyword evidence="4 8" id="KW-0547">Nucleotide-binding</keyword>
<feature type="compositionally biased region" description="Low complexity" evidence="11">
    <location>
        <begin position="606"/>
        <end position="621"/>
    </location>
</feature>
<evidence type="ECO:0000256" key="3">
    <source>
        <dbReference type="ARBA" id="ARBA00022553"/>
    </source>
</evidence>
<protein>
    <recommendedName>
        <fullName evidence="2 8">Chaperone protein DnaK</fullName>
    </recommendedName>
    <alternativeName>
        <fullName evidence="8">HSP70</fullName>
    </alternativeName>
    <alternativeName>
        <fullName evidence="8">Heat shock 70 kDa protein</fullName>
    </alternativeName>
    <alternativeName>
        <fullName evidence="8">Heat shock protein 70</fullName>
    </alternativeName>
</protein>
<dbReference type="InterPro" id="IPR018181">
    <property type="entry name" value="Heat_shock_70_CS"/>
</dbReference>
<evidence type="ECO:0000313" key="12">
    <source>
        <dbReference type="EMBL" id="APE30997.1"/>
    </source>
</evidence>
<feature type="coiled-coil region" evidence="10">
    <location>
        <begin position="543"/>
        <end position="582"/>
    </location>
</feature>
<comment type="similarity">
    <text evidence="1 8 9">Belongs to the heat shock protein 70 family.</text>
</comment>
<evidence type="ECO:0000256" key="11">
    <source>
        <dbReference type="SAM" id="MobiDB-lite"/>
    </source>
</evidence>
<dbReference type="CDD" id="cd10234">
    <property type="entry name" value="ASKHA_NBD_HSP70_DnaK-like"/>
    <property type="match status" value="1"/>
</dbReference>
<dbReference type="InterPro" id="IPR029047">
    <property type="entry name" value="HSP70_peptide-bd_sf"/>
</dbReference>
<dbReference type="KEGG" id="hsi:BOX17_08545"/>
<dbReference type="GO" id="GO:0005524">
    <property type="term" value="F:ATP binding"/>
    <property type="evidence" value="ECO:0007669"/>
    <property type="project" value="UniProtKB-UniRule"/>
</dbReference>
<sequence length="643" mass="68970">MGRIIGIDLGTTNSCVAVLDGDQAKVIENAEGARTTPSIIAYTEDGETLVGQAAKRQAVTNPHNTLYAIKRLIGRRFKDDVVQKDIKMVPYTITEADNGDAWVEVKGKKLAPPQVSAEVLKKMKKTAEDYLGEEVTEAVITVPAYFNDSQRQATKDAGRIAGLEVKRIINEPTAAALAYGMDKSRGDKTIAVYDLGGGTFDISIIEVADVDGETQFEVLATNGDTFLGGEDFDMQLINYLVDQFKADSGIDLSGDNLAMQRLKEAAEKAKIELSSAQQTDVNLPYVTADNTGPKHLNVKVTRAKLESLVEDLVKRSLEPCKTALKDAGLSGSEIDDVILVGGQTRMPMVQKSVADFFGKEARKDVNPDEAVAVGAAIQGGVLGGDVKDVLLLDVTPLTLGIETLGGVMTPLIEKNTTIPTKKTQTFSTADDNQTAVTIHVLQGERKQSSGNKSLGRFDLADIPPAPRGVPQIEVAFDLDANGILNVSAKDKATGKEQSIVIKASSGLSEEEVEQMVQDAEAHADEDKKFEELVQLRNQADGMVHAARKTLEEAGDKASDEEKQAIESAAAELEEAIKGDDQEDIQAKLDKLTEASGTLAQKMYAEQGDAAQQAGEAGSEAGAKQEDDVVDAEYEEVNDDQKKQ</sequence>
<name>A0A1J0VG65_9GAMM</name>
<keyword evidence="13" id="KW-1185">Reference proteome</keyword>
<proteinExistence type="evidence at transcript level"/>
<dbReference type="FunFam" id="2.60.34.10:FF:000014">
    <property type="entry name" value="Chaperone protein DnaK HSP70"/>
    <property type="match status" value="1"/>
</dbReference>
<comment type="function">
    <text evidence="8">Acts as a chaperone.</text>
</comment>
<keyword evidence="5 8" id="KW-0067">ATP-binding</keyword>
<feature type="modified residue" description="Phosphothreonine; by autocatalysis" evidence="8">
    <location>
        <position position="199"/>
    </location>
</feature>
<dbReference type="FunFam" id="1.20.1270.10:FF:000001">
    <property type="entry name" value="Molecular chaperone DnaK"/>
    <property type="match status" value="1"/>
</dbReference>
<comment type="induction">
    <text evidence="8">By stress conditions e.g. heat shock.</text>
</comment>
<dbReference type="InterPro" id="IPR029048">
    <property type="entry name" value="HSP70_C_sf"/>
</dbReference>
<dbReference type="NCBIfam" id="TIGR02350">
    <property type="entry name" value="prok_dnaK"/>
    <property type="match status" value="1"/>
</dbReference>
<dbReference type="EMBL" id="CP018139">
    <property type="protein sequence ID" value="APE30997.1"/>
    <property type="molecule type" value="Genomic_DNA"/>
</dbReference>
<dbReference type="PANTHER" id="PTHR19375">
    <property type="entry name" value="HEAT SHOCK PROTEIN 70KDA"/>
    <property type="match status" value="1"/>
</dbReference>
<dbReference type="GO" id="GO:0051082">
    <property type="term" value="F:unfolded protein binding"/>
    <property type="evidence" value="ECO:0007669"/>
    <property type="project" value="InterPro"/>
</dbReference>
<dbReference type="HAMAP" id="MF_00332">
    <property type="entry name" value="DnaK"/>
    <property type="match status" value="1"/>
</dbReference>
<evidence type="ECO:0000313" key="13">
    <source>
        <dbReference type="Proteomes" id="UP000181985"/>
    </source>
</evidence>
<evidence type="ECO:0000256" key="1">
    <source>
        <dbReference type="ARBA" id="ARBA00007381"/>
    </source>
</evidence>
<gene>
    <name evidence="8" type="primary">dnaK</name>
    <name evidence="12" type="ORF">BOX17_08545</name>
</gene>
<organism evidence="12 13">
    <name type="scientific">Halomonas aestuarii</name>
    <dbReference type="NCBI Taxonomy" id="1897729"/>
    <lineage>
        <taxon>Bacteria</taxon>
        <taxon>Pseudomonadati</taxon>
        <taxon>Pseudomonadota</taxon>
        <taxon>Gammaproteobacteria</taxon>
        <taxon>Oceanospirillales</taxon>
        <taxon>Halomonadaceae</taxon>
        <taxon>Halomonas</taxon>
    </lineage>
</organism>
<dbReference type="PROSITE" id="PS00297">
    <property type="entry name" value="HSP70_1"/>
    <property type="match status" value="1"/>
</dbReference>
<dbReference type="AlphaFoldDB" id="A0A1J0VG65"/>
<dbReference type="Gene3D" id="3.30.420.40">
    <property type="match status" value="2"/>
</dbReference>